<dbReference type="OrthoDB" id="5954308at2759"/>
<protein>
    <submittedName>
        <fullName evidence="1">Uncharacterized protein</fullName>
    </submittedName>
</protein>
<evidence type="ECO:0000313" key="2">
    <source>
        <dbReference type="Proteomes" id="UP000799436"/>
    </source>
</evidence>
<gene>
    <name evidence="1" type="ORF">EJ03DRAFT_323778</name>
</gene>
<sequence>MSTLLHQDTLLHTAHLLATPLPFLLTGYTLAASQNTTHHILDLPAHTSTPTSHKIFHRGAQTVIPLSLTHLAATSYLACALPAQRRSWLTAAAATRGGRGRIG</sequence>
<name>A0A6G1LM93_9PEZI</name>
<evidence type="ECO:0000313" key="1">
    <source>
        <dbReference type="EMBL" id="KAF2773284.1"/>
    </source>
</evidence>
<accession>A0A6G1LM93</accession>
<keyword evidence="2" id="KW-1185">Reference proteome</keyword>
<organism evidence="1 2">
    <name type="scientific">Teratosphaeria nubilosa</name>
    <dbReference type="NCBI Taxonomy" id="161662"/>
    <lineage>
        <taxon>Eukaryota</taxon>
        <taxon>Fungi</taxon>
        <taxon>Dikarya</taxon>
        <taxon>Ascomycota</taxon>
        <taxon>Pezizomycotina</taxon>
        <taxon>Dothideomycetes</taxon>
        <taxon>Dothideomycetidae</taxon>
        <taxon>Mycosphaerellales</taxon>
        <taxon>Teratosphaeriaceae</taxon>
        <taxon>Teratosphaeria</taxon>
    </lineage>
</organism>
<reference evidence="1" key="1">
    <citation type="journal article" date="2020" name="Stud. Mycol.">
        <title>101 Dothideomycetes genomes: a test case for predicting lifestyles and emergence of pathogens.</title>
        <authorList>
            <person name="Haridas S."/>
            <person name="Albert R."/>
            <person name="Binder M."/>
            <person name="Bloem J."/>
            <person name="Labutti K."/>
            <person name="Salamov A."/>
            <person name="Andreopoulos B."/>
            <person name="Baker S."/>
            <person name="Barry K."/>
            <person name="Bills G."/>
            <person name="Bluhm B."/>
            <person name="Cannon C."/>
            <person name="Castanera R."/>
            <person name="Culley D."/>
            <person name="Daum C."/>
            <person name="Ezra D."/>
            <person name="Gonzalez J."/>
            <person name="Henrissat B."/>
            <person name="Kuo A."/>
            <person name="Liang C."/>
            <person name="Lipzen A."/>
            <person name="Lutzoni F."/>
            <person name="Magnuson J."/>
            <person name="Mondo S."/>
            <person name="Nolan M."/>
            <person name="Ohm R."/>
            <person name="Pangilinan J."/>
            <person name="Park H.-J."/>
            <person name="Ramirez L."/>
            <person name="Alfaro M."/>
            <person name="Sun H."/>
            <person name="Tritt A."/>
            <person name="Yoshinaga Y."/>
            <person name="Zwiers L.-H."/>
            <person name="Turgeon B."/>
            <person name="Goodwin S."/>
            <person name="Spatafora J."/>
            <person name="Crous P."/>
            <person name="Grigoriev I."/>
        </authorList>
    </citation>
    <scope>NUCLEOTIDE SEQUENCE</scope>
    <source>
        <strain evidence="1">CBS 116005</strain>
    </source>
</reference>
<dbReference type="AlphaFoldDB" id="A0A6G1LM93"/>
<dbReference type="Proteomes" id="UP000799436">
    <property type="component" value="Unassembled WGS sequence"/>
</dbReference>
<proteinExistence type="predicted"/>
<dbReference type="EMBL" id="ML995811">
    <property type="protein sequence ID" value="KAF2773284.1"/>
    <property type="molecule type" value="Genomic_DNA"/>
</dbReference>